<evidence type="ECO:0000313" key="1">
    <source>
        <dbReference type="EMBL" id="KAG7366938.1"/>
    </source>
</evidence>
<reference evidence="1" key="1">
    <citation type="journal article" date="2021" name="Sci. Rep.">
        <title>Diploid genomic architecture of Nitzschia inconspicua, an elite biomass production diatom.</title>
        <authorList>
            <person name="Oliver A."/>
            <person name="Podell S."/>
            <person name="Pinowska A."/>
            <person name="Traller J.C."/>
            <person name="Smith S.R."/>
            <person name="McClure R."/>
            <person name="Beliaev A."/>
            <person name="Bohutskyi P."/>
            <person name="Hill E.A."/>
            <person name="Rabines A."/>
            <person name="Zheng H."/>
            <person name="Allen L.Z."/>
            <person name="Kuo A."/>
            <person name="Grigoriev I.V."/>
            <person name="Allen A.E."/>
            <person name="Hazlebeck D."/>
            <person name="Allen E.E."/>
        </authorList>
    </citation>
    <scope>NUCLEOTIDE SEQUENCE</scope>
    <source>
        <strain evidence="1">Hildebrandi</strain>
    </source>
</reference>
<gene>
    <name evidence="1" type="ORF">IV203_029608</name>
</gene>
<dbReference type="Proteomes" id="UP000693970">
    <property type="component" value="Unassembled WGS sequence"/>
</dbReference>
<accession>A0A9K3LR13</accession>
<dbReference type="AlphaFoldDB" id="A0A9K3LR13"/>
<keyword evidence="2" id="KW-1185">Reference proteome</keyword>
<comment type="caution">
    <text evidence="1">The sequence shown here is derived from an EMBL/GenBank/DDBJ whole genome shotgun (WGS) entry which is preliminary data.</text>
</comment>
<sequence length="224" mass="24948">MLSTRFCRAAGLEVKLPSRGLESKLDGEESHREVFRKGFALLALFHLRKSLAKRDTRTVVFVRALSDTIEMWKYSSMGRVGNAGVCDSAVVADNVVLRVVVVLIGQKYLPMGWRRPSKMSFRSLGFCLILAFCVTKREENHLLGLTSYLAHQMFLWAVSCRNRALVSAFVPCFVSGVPFFAEVLTYEADNAAGPQEAVVLILNFNVVSSGTLQREVGRMLRPPS</sequence>
<evidence type="ECO:0000313" key="2">
    <source>
        <dbReference type="Proteomes" id="UP000693970"/>
    </source>
</evidence>
<proteinExistence type="predicted"/>
<protein>
    <submittedName>
        <fullName evidence="1">Uncharacterized protein</fullName>
    </submittedName>
</protein>
<name>A0A9K3LR13_9STRA</name>
<reference evidence="1" key="2">
    <citation type="submission" date="2021-04" db="EMBL/GenBank/DDBJ databases">
        <authorList>
            <person name="Podell S."/>
        </authorList>
    </citation>
    <scope>NUCLEOTIDE SEQUENCE</scope>
    <source>
        <strain evidence="1">Hildebrandi</strain>
    </source>
</reference>
<organism evidence="1 2">
    <name type="scientific">Nitzschia inconspicua</name>
    <dbReference type="NCBI Taxonomy" id="303405"/>
    <lineage>
        <taxon>Eukaryota</taxon>
        <taxon>Sar</taxon>
        <taxon>Stramenopiles</taxon>
        <taxon>Ochrophyta</taxon>
        <taxon>Bacillariophyta</taxon>
        <taxon>Bacillariophyceae</taxon>
        <taxon>Bacillariophycidae</taxon>
        <taxon>Bacillariales</taxon>
        <taxon>Bacillariaceae</taxon>
        <taxon>Nitzschia</taxon>
    </lineage>
</organism>
<dbReference type="EMBL" id="JAGRRH010000007">
    <property type="protein sequence ID" value="KAG7366938.1"/>
    <property type="molecule type" value="Genomic_DNA"/>
</dbReference>